<proteinExistence type="predicted"/>
<sequence>MWNEDERNGKPLRRKAARRAGPVQIRPACDFGRHPATHPAGPVGRRGGGACGCGGRSERLQSAGNGGEAGKDPFQD</sequence>
<evidence type="ECO:0000313" key="2">
    <source>
        <dbReference type="EMBL" id="MPN02191.1"/>
    </source>
</evidence>
<reference evidence="2" key="1">
    <citation type="submission" date="2019-08" db="EMBL/GenBank/DDBJ databases">
        <authorList>
            <person name="Kucharzyk K."/>
            <person name="Murdoch R.W."/>
            <person name="Higgins S."/>
            <person name="Loffler F."/>
        </authorList>
    </citation>
    <scope>NUCLEOTIDE SEQUENCE</scope>
</reference>
<organism evidence="2">
    <name type="scientific">bioreactor metagenome</name>
    <dbReference type="NCBI Taxonomy" id="1076179"/>
    <lineage>
        <taxon>unclassified sequences</taxon>
        <taxon>metagenomes</taxon>
        <taxon>ecological metagenomes</taxon>
    </lineage>
</organism>
<feature type="region of interest" description="Disordered" evidence="1">
    <location>
        <begin position="1"/>
        <end position="76"/>
    </location>
</feature>
<protein>
    <submittedName>
        <fullName evidence="2">Uncharacterized protein</fullName>
    </submittedName>
</protein>
<comment type="caution">
    <text evidence="2">The sequence shown here is derived from an EMBL/GenBank/DDBJ whole genome shotgun (WGS) entry which is preliminary data.</text>
</comment>
<evidence type="ECO:0000256" key="1">
    <source>
        <dbReference type="SAM" id="MobiDB-lite"/>
    </source>
</evidence>
<gene>
    <name evidence="2" type="ORF">SDC9_149405</name>
</gene>
<feature type="compositionally biased region" description="Gly residues" evidence="1">
    <location>
        <begin position="44"/>
        <end position="55"/>
    </location>
</feature>
<accession>A0A645EJN6</accession>
<dbReference type="AlphaFoldDB" id="A0A645EJN6"/>
<name>A0A645EJN6_9ZZZZ</name>
<dbReference type="EMBL" id="VSSQ01048145">
    <property type="protein sequence ID" value="MPN02191.1"/>
    <property type="molecule type" value="Genomic_DNA"/>
</dbReference>